<dbReference type="OrthoDB" id="5988651at2759"/>
<dbReference type="Pfam" id="PF04927">
    <property type="entry name" value="SMP"/>
    <property type="match status" value="1"/>
</dbReference>
<protein>
    <recommendedName>
        <fullName evidence="2">SMP domain-containing protein</fullName>
    </recommendedName>
</protein>
<evidence type="ECO:0000259" key="2">
    <source>
        <dbReference type="Pfam" id="PF04927"/>
    </source>
</evidence>
<gene>
    <name evidence="3" type="ORF">yc1106_06939</name>
</gene>
<sequence>MPSSNSKGGGASDNSGAKSNSMTQSDASRIQSSQALGGKDMSSGGFAARAQSAGDRNANQTGGSGK</sequence>
<dbReference type="EMBL" id="CP089278">
    <property type="protein sequence ID" value="USP79665.1"/>
    <property type="molecule type" value="Genomic_DNA"/>
</dbReference>
<dbReference type="Proteomes" id="UP001056012">
    <property type="component" value="Chromosome 5"/>
</dbReference>
<feature type="region of interest" description="Disordered" evidence="1">
    <location>
        <begin position="1"/>
        <end position="66"/>
    </location>
</feature>
<reference evidence="3" key="1">
    <citation type="submission" date="2021-12" db="EMBL/GenBank/DDBJ databases">
        <title>Curvularia clavata genome.</title>
        <authorList>
            <person name="Cao Y."/>
        </authorList>
    </citation>
    <scope>NUCLEOTIDE SEQUENCE</scope>
    <source>
        <strain evidence="3">Yc1106</strain>
    </source>
</reference>
<dbReference type="VEuPathDB" id="FungiDB:yc1106_06939"/>
<dbReference type="InterPro" id="IPR007011">
    <property type="entry name" value="LEA_SMP_dom"/>
</dbReference>
<organism evidence="3 4">
    <name type="scientific">Curvularia clavata</name>
    <dbReference type="NCBI Taxonomy" id="95742"/>
    <lineage>
        <taxon>Eukaryota</taxon>
        <taxon>Fungi</taxon>
        <taxon>Dikarya</taxon>
        <taxon>Ascomycota</taxon>
        <taxon>Pezizomycotina</taxon>
        <taxon>Dothideomycetes</taxon>
        <taxon>Pleosporomycetidae</taxon>
        <taxon>Pleosporales</taxon>
        <taxon>Pleosporineae</taxon>
        <taxon>Pleosporaceae</taxon>
        <taxon>Curvularia</taxon>
    </lineage>
</organism>
<dbReference type="AlphaFoldDB" id="A0A9Q8ZCE9"/>
<name>A0A9Q8ZCE9_CURCL</name>
<feature type="compositionally biased region" description="Polar residues" evidence="1">
    <location>
        <begin position="57"/>
        <end position="66"/>
    </location>
</feature>
<evidence type="ECO:0000256" key="1">
    <source>
        <dbReference type="SAM" id="MobiDB-lite"/>
    </source>
</evidence>
<evidence type="ECO:0000313" key="4">
    <source>
        <dbReference type="Proteomes" id="UP001056012"/>
    </source>
</evidence>
<feature type="compositionally biased region" description="Polar residues" evidence="1">
    <location>
        <begin position="1"/>
        <end position="35"/>
    </location>
</feature>
<feature type="domain" description="SMP" evidence="2">
    <location>
        <begin position="19"/>
        <end position="59"/>
    </location>
</feature>
<proteinExistence type="predicted"/>
<evidence type="ECO:0000313" key="3">
    <source>
        <dbReference type="EMBL" id="USP79665.1"/>
    </source>
</evidence>
<keyword evidence="4" id="KW-1185">Reference proteome</keyword>
<accession>A0A9Q8ZCE9</accession>